<gene>
    <name evidence="1" type="ORF">TPAB3V08_LOCUS10767</name>
</gene>
<evidence type="ECO:0000313" key="2">
    <source>
        <dbReference type="Proteomes" id="UP001153148"/>
    </source>
</evidence>
<comment type="caution">
    <text evidence="1">The sequence shown here is derived from an EMBL/GenBank/DDBJ whole genome shotgun (WGS) entry which is preliminary data.</text>
</comment>
<evidence type="ECO:0000313" key="1">
    <source>
        <dbReference type="EMBL" id="CAG2063820.1"/>
    </source>
</evidence>
<feature type="non-terminal residue" evidence="1">
    <location>
        <position position="33"/>
    </location>
</feature>
<dbReference type="EMBL" id="CAJPIN010029413">
    <property type="protein sequence ID" value="CAG2063820.1"/>
    <property type="molecule type" value="Genomic_DNA"/>
</dbReference>
<reference evidence="1" key="1">
    <citation type="submission" date="2021-03" db="EMBL/GenBank/DDBJ databases">
        <authorList>
            <person name="Tran Van P."/>
        </authorList>
    </citation>
    <scope>NUCLEOTIDE SEQUENCE</scope>
</reference>
<accession>A0ABN7PEE3</accession>
<keyword evidence="2" id="KW-1185">Reference proteome</keyword>
<dbReference type="Proteomes" id="UP001153148">
    <property type="component" value="Unassembled WGS sequence"/>
</dbReference>
<proteinExistence type="predicted"/>
<organism evidence="1 2">
    <name type="scientific">Timema podura</name>
    <name type="common">Walking stick</name>
    <dbReference type="NCBI Taxonomy" id="61482"/>
    <lineage>
        <taxon>Eukaryota</taxon>
        <taxon>Metazoa</taxon>
        <taxon>Ecdysozoa</taxon>
        <taxon>Arthropoda</taxon>
        <taxon>Hexapoda</taxon>
        <taxon>Insecta</taxon>
        <taxon>Pterygota</taxon>
        <taxon>Neoptera</taxon>
        <taxon>Polyneoptera</taxon>
        <taxon>Phasmatodea</taxon>
        <taxon>Timematodea</taxon>
        <taxon>Timematoidea</taxon>
        <taxon>Timematidae</taxon>
        <taxon>Timema</taxon>
    </lineage>
</organism>
<protein>
    <submittedName>
        <fullName evidence="1">Uncharacterized protein</fullName>
    </submittedName>
</protein>
<name>A0ABN7PEE3_TIMPD</name>
<sequence length="33" mass="3715">MKMLTDAIPLIIHSNVKVDCPHFPVEIKPGKQD</sequence>